<reference evidence="3" key="1">
    <citation type="submission" date="2022-06" db="EMBL/GenBank/DDBJ databases">
        <title>Solitalea sp. MAHUQ-68 isolated from rhizospheric soil.</title>
        <authorList>
            <person name="Huq M.A."/>
        </authorList>
    </citation>
    <scope>NUCLEOTIDE SEQUENCE</scope>
    <source>
        <strain evidence="3">MAHUQ-68</strain>
    </source>
</reference>
<evidence type="ECO:0000256" key="1">
    <source>
        <dbReference type="SAM" id="Phobius"/>
    </source>
</evidence>
<dbReference type="Proteomes" id="UP001155182">
    <property type="component" value="Unassembled WGS sequence"/>
</dbReference>
<dbReference type="AlphaFoldDB" id="A0A9X2F1R8"/>
<dbReference type="RefSeq" id="WP_252587059.1">
    <property type="nucleotide sequence ID" value="NZ_JAMWYS010000024.1"/>
</dbReference>
<evidence type="ECO:0000256" key="2">
    <source>
        <dbReference type="SAM" id="SignalP"/>
    </source>
</evidence>
<feature type="transmembrane region" description="Helical" evidence="1">
    <location>
        <begin position="60"/>
        <end position="81"/>
    </location>
</feature>
<dbReference type="EMBL" id="JAMWYS010000024">
    <property type="protein sequence ID" value="MCO4292575.1"/>
    <property type="molecule type" value="Genomic_DNA"/>
</dbReference>
<sequence>MKGIKRTSAATLILFLTLSILTSKYESASDGIDEYGFPLTFYNHSSGKRDSYVEFGFKPYALLIDFGLIVSCFSIPILIIANIKKSK</sequence>
<evidence type="ECO:0000313" key="4">
    <source>
        <dbReference type="Proteomes" id="UP001155182"/>
    </source>
</evidence>
<keyword evidence="2" id="KW-0732">Signal</keyword>
<name>A0A9X2F1R8_9SPHI</name>
<keyword evidence="1" id="KW-0812">Transmembrane</keyword>
<evidence type="ECO:0000313" key="3">
    <source>
        <dbReference type="EMBL" id="MCO4292575.1"/>
    </source>
</evidence>
<feature type="signal peptide" evidence="2">
    <location>
        <begin position="1"/>
        <end position="28"/>
    </location>
</feature>
<accession>A0A9X2F1R8</accession>
<keyword evidence="1" id="KW-1133">Transmembrane helix</keyword>
<feature type="chain" id="PRO_5040818476" evidence="2">
    <location>
        <begin position="29"/>
        <end position="87"/>
    </location>
</feature>
<comment type="caution">
    <text evidence="3">The sequence shown here is derived from an EMBL/GenBank/DDBJ whole genome shotgun (WGS) entry which is preliminary data.</text>
</comment>
<protein>
    <submittedName>
        <fullName evidence="3">Uncharacterized protein</fullName>
    </submittedName>
</protein>
<organism evidence="3 4">
    <name type="scientific">Solitalea agri</name>
    <dbReference type="NCBI Taxonomy" id="2953739"/>
    <lineage>
        <taxon>Bacteria</taxon>
        <taxon>Pseudomonadati</taxon>
        <taxon>Bacteroidota</taxon>
        <taxon>Sphingobacteriia</taxon>
        <taxon>Sphingobacteriales</taxon>
        <taxon>Sphingobacteriaceae</taxon>
        <taxon>Solitalea</taxon>
    </lineage>
</organism>
<keyword evidence="4" id="KW-1185">Reference proteome</keyword>
<proteinExistence type="predicted"/>
<keyword evidence="1" id="KW-0472">Membrane</keyword>
<gene>
    <name evidence="3" type="ORF">NF867_06860</name>
</gene>